<evidence type="ECO:0000313" key="3">
    <source>
        <dbReference type="Proteomes" id="UP001500603"/>
    </source>
</evidence>
<dbReference type="SUPFAM" id="SSF46785">
    <property type="entry name" value="Winged helix' DNA-binding domain"/>
    <property type="match status" value="1"/>
</dbReference>
<name>A0ABP9K8V2_9NOCA</name>
<dbReference type="InterPro" id="IPR000835">
    <property type="entry name" value="HTH_MarR-typ"/>
</dbReference>
<comment type="caution">
    <text evidence="2">The sequence shown here is derived from an EMBL/GenBank/DDBJ whole genome shotgun (WGS) entry which is preliminary data.</text>
</comment>
<dbReference type="SMART" id="SM00347">
    <property type="entry name" value="HTH_MARR"/>
    <property type="match status" value="1"/>
</dbReference>
<dbReference type="Pfam" id="PF12802">
    <property type="entry name" value="MarR_2"/>
    <property type="match status" value="1"/>
</dbReference>
<evidence type="ECO:0000259" key="1">
    <source>
        <dbReference type="PROSITE" id="PS50995"/>
    </source>
</evidence>
<dbReference type="InterPro" id="IPR036390">
    <property type="entry name" value="WH_DNA-bd_sf"/>
</dbReference>
<dbReference type="Gene3D" id="1.10.10.10">
    <property type="entry name" value="Winged helix-like DNA-binding domain superfamily/Winged helix DNA-binding domain"/>
    <property type="match status" value="1"/>
</dbReference>
<dbReference type="Proteomes" id="UP001500603">
    <property type="component" value="Unassembled WGS sequence"/>
</dbReference>
<dbReference type="PRINTS" id="PR00598">
    <property type="entry name" value="HTHMARR"/>
</dbReference>
<sequence length="145" mass="15835">MADQRSDLHWLALRLCRGLGALELPVMRGNGLSLWGYEVLVRLADHPADSQLELAGELDLDKSKIVRVVDELEAAGYAERVGGKVDRRRRAVEITAPGRRVMRSTAADLRAVEQRLLSRLGAADDAEAALRGLGLLVAALRSEEV</sequence>
<dbReference type="EMBL" id="BAABJM010000002">
    <property type="protein sequence ID" value="GAA5052353.1"/>
    <property type="molecule type" value="Genomic_DNA"/>
</dbReference>
<feature type="domain" description="HTH marR-type" evidence="1">
    <location>
        <begin position="5"/>
        <end position="138"/>
    </location>
</feature>
<reference evidence="3" key="1">
    <citation type="journal article" date="2019" name="Int. J. Syst. Evol. Microbiol.">
        <title>The Global Catalogue of Microorganisms (GCM) 10K type strain sequencing project: providing services to taxonomists for standard genome sequencing and annotation.</title>
        <authorList>
            <consortium name="The Broad Institute Genomics Platform"/>
            <consortium name="The Broad Institute Genome Sequencing Center for Infectious Disease"/>
            <person name="Wu L."/>
            <person name="Ma J."/>
        </authorList>
    </citation>
    <scope>NUCLEOTIDE SEQUENCE [LARGE SCALE GENOMIC DNA]</scope>
    <source>
        <strain evidence="3">JCM 18298</strain>
    </source>
</reference>
<gene>
    <name evidence="2" type="ORF">GCM10023318_24880</name>
</gene>
<evidence type="ECO:0000313" key="2">
    <source>
        <dbReference type="EMBL" id="GAA5052353.1"/>
    </source>
</evidence>
<proteinExistence type="predicted"/>
<dbReference type="InterPro" id="IPR039422">
    <property type="entry name" value="MarR/SlyA-like"/>
</dbReference>
<dbReference type="InterPro" id="IPR036388">
    <property type="entry name" value="WH-like_DNA-bd_sf"/>
</dbReference>
<protein>
    <recommendedName>
        <fullName evidence="1">HTH marR-type domain-containing protein</fullName>
    </recommendedName>
</protein>
<dbReference type="PROSITE" id="PS50995">
    <property type="entry name" value="HTH_MARR_2"/>
    <property type="match status" value="1"/>
</dbReference>
<dbReference type="PANTHER" id="PTHR33164:SF99">
    <property type="entry name" value="MARR FAMILY REGULATORY PROTEIN"/>
    <property type="match status" value="1"/>
</dbReference>
<keyword evidence="3" id="KW-1185">Reference proteome</keyword>
<organism evidence="2 3">
    <name type="scientific">Nocardia callitridis</name>
    <dbReference type="NCBI Taxonomy" id="648753"/>
    <lineage>
        <taxon>Bacteria</taxon>
        <taxon>Bacillati</taxon>
        <taxon>Actinomycetota</taxon>
        <taxon>Actinomycetes</taxon>
        <taxon>Mycobacteriales</taxon>
        <taxon>Nocardiaceae</taxon>
        <taxon>Nocardia</taxon>
    </lineage>
</organism>
<accession>A0ABP9K8V2</accession>
<dbReference type="PANTHER" id="PTHR33164">
    <property type="entry name" value="TRANSCRIPTIONAL REGULATOR, MARR FAMILY"/>
    <property type="match status" value="1"/>
</dbReference>